<gene>
    <name evidence="3" type="ORF">L195_g049124</name>
</gene>
<feature type="domain" description="Phytocyanin" evidence="2">
    <location>
        <begin position="24"/>
        <end position="57"/>
    </location>
</feature>
<proteinExistence type="predicted"/>
<reference evidence="3 4" key="1">
    <citation type="journal article" date="2014" name="Am. J. Bot.">
        <title>Genome assembly and annotation for red clover (Trifolium pratense; Fabaceae).</title>
        <authorList>
            <person name="Istvanek J."/>
            <person name="Jaros M."/>
            <person name="Krenek A."/>
            <person name="Repkova J."/>
        </authorList>
    </citation>
    <scope>NUCLEOTIDE SEQUENCE [LARGE SCALE GENOMIC DNA]</scope>
    <source>
        <strain evidence="4">cv. Tatra</strain>
        <tissue evidence="3">Young leaves</tissue>
    </source>
</reference>
<dbReference type="GO" id="GO:0009055">
    <property type="term" value="F:electron transfer activity"/>
    <property type="evidence" value="ECO:0007669"/>
    <property type="project" value="InterPro"/>
</dbReference>
<comment type="caution">
    <text evidence="3">The sequence shown here is derived from an EMBL/GenBank/DDBJ whole genome shotgun (WGS) entry which is preliminary data.</text>
</comment>
<dbReference type="Gene3D" id="2.60.40.420">
    <property type="entry name" value="Cupredoxins - blue copper proteins"/>
    <property type="match status" value="1"/>
</dbReference>
<reference evidence="3 4" key="2">
    <citation type="journal article" date="2017" name="Front. Plant Sci.">
        <title>Gene Classification and Mining of Molecular Markers Useful in Red Clover (Trifolium pratense) Breeding.</title>
        <authorList>
            <person name="Istvanek J."/>
            <person name="Dluhosova J."/>
            <person name="Dluhos P."/>
            <person name="Patkova L."/>
            <person name="Nedelnik J."/>
            <person name="Repkova J."/>
        </authorList>
    </citation>
    <scope>NUCLEOTIDE SEQUENCE [LARGE SCALE GENOMIC DNA]</scope>
    <source>
        <strain evidence="4">cv. Tatra</strain>
        <tissue evidence="3">Young leaves</tissue>
    </source>
</reference>
<sequence length="57" mass="6158">MASSRVVLILSLSMVLLSSVSMATDHIVGGDKGWTVDVNYTQWASELVFRVGDNLGM</sequence>
<evidence type="ECO:0000256" key="1">
    <source>
        <dbReference type="SAM" id="SignalP"/>
    </source>
</evidence>
<dbReference type="InterPro" id="IPR008972">
    <property type="entry name" value="Cupredoxin"/>
</dbReference>
<dbReference type="PROSITE" id="PS51485">
    <property type="entry name" value="PHYTOCYANIN"/>
    <property type="match status" value="1"/>
</dbReference>
<dbReference type="SUPFAM" id="SSF49503">
    <property type="entry name" value="Cupredoxins"/>
    <property type="match status" value="1"/>
</dbReference>
<dbReference type="EMBL" id="ASHM01071708">
    <property type="protein sequence ID" value="PNX55495.1"/>
    <property type="molecule type" value="Genomic_DNA"/>
</dbReference>
<dbReference type="Proteomes" id="UP000236291">
    <property type="component" value="Unassembled WGS sequence"/>
</dbReference>
<evidence type="ECO:0000313" key="4">
    <source>
        <dbReference type="Proteomes" id="UP000236291"/>
    </source>
</evidence>
<feature type="signal peptide" evidence="1">
    <location>
        <begin position="1"/>
        <end position="23"/>
    </location>
</feature>
<name>A0A2K3JN73_TRIPR</name>
<organism evidence="3 4">
    <name type="scientific">Trifolium pratense</name>
    <name type="common">Red clover</name>
    <dbReference type="NCBI Taxonomy" id="57577"/>
    <lineage>
        <taxon>Eukaryota</taxon>
        <taxon>Viridiplantae</taxon>
        <taxon>Streptophyta</taxon>
        <taxon>Embryophyta</taxon>
        <taxon>Tracheophyta</taxon>
        <taxon>Spermatophyta</taxon>
        <taxon>Magnoliopsida</taxon>
        <taxon>eudicotyledons</taxon>
        <taxon>Gunneridae</taxon>
        <taxon>Pentapetalae</taxon>
        <taxon>rosids</taxon>
        <taxon>fabids</taxon>
        <taxon>Fabales</taxon>
        <taxon>Fabaceae</taxon>
        <taxon>Papilionoideae</taxon>
        <taxon>50 kb inversion clade</taxon>
        <taxon>NPAAA clade</taxon>
        <taxon>Hologalegina</taxon>
        <taxon>IRL clade</taxon>
        <taxon>Trifolieae</taxon>
        <taxon>Trifolium</taxon>
    </lineage>
</organism>
<dbReference type="STRING" id="57577.A0A2K3JN73"/>
<evidence type="ECO:0000259" key="2">
    <source>
        <dbReference type="PROSITE" id="PS51485"/>
    </source>
</evidence>
<protein>
    <submittedName>
        <fullName evidence="3">Blue copper protein</fullName>
    </submittedName>
</protein>
<keyword evidence="1" id="KW-0732">Signal</keyword>
<feature type="chain" id="PRO_5014368314" evidence="1">
    <location>
        <begin position="24"/>
        <end position="57"/>
    </location>
</feature>
<dbReference type="InterPro" id="IPR003245">
    <property type="entry name" value="Phytocyanin_dom"/>
</dbReference>
<dbReference type="AlphaFoldDB" id="A0A2K3JN73"/>
<evidence type="ECO:0000313" key="3">
    <source>
        <dbReference type="EMBL" id="PNX55495.1"/>
    </source>
</evidence>
<accession>A0A2K3JN73</accession>